<evidence type="ECO:0000313" key="4">
    <source>
        <dbReference type="EMBL" id="CAK84609.1"/>
    </source>
</evidence>
<dbReference type="SMART" id="SM00261">
    <property type="entry name" value="FU"/>
    <property type="match status" value="37"/>
</dbReference>
<feature type="domain" description="EGF-like" evidence="3">
    <location>
        <begin position="1763"/>
        <end position="1801"/>
    </location>
</feature>
<feature type="domain" description="EGF-like" evidence="3">
    <location>
        <begin position="1846"/>
        <end position="1888"/>
    </location>
</feature>
<proteinExistence type="predicted"/>
<dbReference type="OrthoDB" id="293715at2759"/>
<feature type="domain" description="EGF-like" evidence="3">
    <location>
        <begin position="408"/>
        <end position="438"/>
    </location>
</feature>
<feature type="domain" description="EGF-like" evidence="3">
    <location>
        <begin position="688"/>
        <end position="719"/>
    </location>
</feature>
<evidence type="ECO:0000313" key="5">
    <source>
        <dbReference type="Proteomes" id="UP000000600"/>
    </source>
</evidence>
<dbReference type="RefSeq" id="XP_001452006.1">
    <property type="nucleotide sequence ID" value="XM_001451969.1"/>
</dbReference>
<feature type="domain" description="EGF-like" evidence="3">
    <location>
        <begin position="234"/>
        <end position="274"/>
    </location>
</feature>
<keyword evidence="1" id="KW-1133">Transmembrane helix</keyword>
<organism evidence="4 5">
    <name type="scientific">Paramecium tetraurelia</name>
    <dbReference type="NCBI Taxonomy" id="5888"/>
    <lineage>
        <taxon>Eukaryota</taxon>
        <taxon>Sar</taxon>
        <taxon>Alveolata</taxon>
        <taxon>Ciliophora</taxon>
        <taxon>Intramacronucleata</taxon>
        <taxon>Oligohymenophorea</taxon>
        <taxon>Peniculida</taxon>
        <taxon>Parameciidae</taxon>
        <taxon>Paramecium</taxon>
    </lineage>
</organism>
<dbReference type="SMART" id="SM00181">
    <property type="entry name" value="EGF"/>
    <property type="match status" value="25"/>
</dbReference>
<feature type="domain" description="EGF-like" evidence="3">
    <location>
        <begin position="979"/>
        <end position="1018"/>
    </location>
</feature>
<reference evidence="4 5" key="1">
    <citation type="journal article" date="2006" name="Nature">
        <title>Global trends of whole-genome duplications revealed by the ciliate Paramecium tetraurelia.</title>
        <authorList>
            <consortium name="Genoscope"/>
            <person name="Aury J.-M."/>
            <person name="Jaillon O."/>
            <person name="Duret L."/>
            <person name="Noel B."/>
            <person name="Jubin C."/>
            <person name="Porcel B.M."/>
            <person name="Segurens B."/>
            <person name="Daubin V."/>
            <person name="Anthouard V."/>
            <person name="Aiach N."/>
            <person name="Arnaiz O."/>
            <person name="Billaut A."/>
            <person name="Beisson J."/>
            <person name="Blanc I."/>
            <person name="Bouhouche K."/>
            <person name="Camara F."/>
            <person name="Duharcourt S."/>
            <person name="Guigo R."/>
            <person name="Gogendeau D."/>
            <person name="Katinka M."/>
            <person name="Keller A.-M."/>
            <person name="Kissmehl R."/>
            <person name="Klotz C."/>
            <person name="Koll F."/>
            <person name="Le Moue A."/>
            <person name="Lepere C."/>
            <person name="Malinsky S."/>
            <person name="Nowacki M."/>
            <person name="Nowak J.K."/>
            <person name="Plattner H."/>
            <person name="Poulain J."/>
            <person name="Ruiz F."/>
            <person name="Serrano V."/>
            <person name="Zagulski M."/>
            <person name="Dessen P."/>
            <person name="Betermier M."/>
            <person name="Weissenbach J."/>
            <person name="Scarpelli C."/>
            <person name="Schachter V."/>
            <person name="Sperling L."/>
            <person name="Meyer E."/>
            <person name="Cohen J."/>
            <person name="Wincker P."/>
        </authorList>
    </citation>
    <scope>NUCLEOTIDE SEQUENCE [LARGE SCALE GENOMIC DNA]</scope>
    <source>
        <strain evidence="4 5">Stock d4-2</strain>
    </source>
</reference>
<feature type="domain" description="EGF-like" evidence="3">
    <location>
        <begin position="1983"/>
        <end position="2022"/>
    </location>
</feature>
<feature type="transmembrane region" description="Helical" evidence="1">
    <location>
        <begin position="3094"/>
        <end position="3114"/>
    </location>
</feature>
<dbReference type="Proteomes" id="UP000000600">
    <property type="component" value="Unassembled WGS sequence"/>
</dbReference>
<dbReference type="InterPro" id="IPR000742">
    <property type="entry name" value="EGF"/>
</dbReference>
<feature type="domain" description="EGF-like" evidence="3">
    <location>
        <begin position="596"/>
        <end position="625"/>
    </location>
</feature>
<dbReference type="GeneID" id="5037791"/>
<feature type="domain" description="EGF-like" evidence="3">
    <location>
        <begin position="1407"/>
        <end position="1448"/>
    </location>
</feature>
<feature type="transmembrane region" description="Helical" evidence="1">
    <location>
        <begin position="3576"/>
        <end position="3596"/>
    </location>
</feature>
<dbReference type="Gene3D" id="2.10.220.10">
    <property type="entry name" value="Hormone Receptor, Insulin-like Growth Factor Receptor 1, Chain A, domain 2"/>
    <property type="match status" value="17"/>
</dbReference>
<dbReference type="CDD" id="cd22249">
    <property type="entry name" value="UDM1_RNF168_RNF169-like"/>
    <property type="match status" value="1"/>
</dbReference>
<feature type="domain" description="EGF-like" evidence="3">
    <location>
        <begin position="105"/>
        <end position="134"/>
    </location>
</feature>
<feature type="domain" description="EGF-like" evidence="3">
    <location>
        <begin position="735"/>
        <end position="766"/>
    </location>
</feature>
<feature type="transmembrane region" description="Helical" evidence="1">
    <location>
        <begin position="3452"/>
        <end position="3469"/>
    </location>
</feature>
<feature type="domain" description="EGF-like" evidence="3">
    <location>
        <begin position="1896"/>
        <end position="1933"/>
    </location>
</feature>
<keyword evidence="1" id="KW-0812">Transmembrane</keyword>
<dbReference type="InterPro" id="IPR009030">
    <property type="entry name" value="Growth_fac_rcpt_cys_sf"/>
</dbReference>
<keyword evidence="1" id="KW-0472">Membrane</keyword>
<dbReference type="OMA" id="GESINCL"/>
<dbReference type="HOGENOM" id="CLU_225084_0_0_1"/>
<evidence type="ECO:0000256" key="2">
    <source>
        <dbReference type="SAM" id="SignalP"/>
    </source>
</evidence>
<gene>
    <name evidence="4" type="ORF">GSPATT00018805001</name>
</gene>
<keyword evidence="2" id="KW-0732">Signal</keyword>
<feature type="domain" description="EGF-like" evidence="3">
    <location>
        <begin position="506"/>
        <end position="535"/>
    </location>
</feature>
<feature type="domain" description="EGF-like" evidence="3">
    <location>
        <begin position="782"/>
        <end position="826"/>
    </location>
</feature>
<dbReference type="eggNOG" id="KOG3525">
    <property type="taxonomic scope" value="Eukaryota"/>
</dbReference>
<dbReference type="KEGG" id="ptm:GSPATT00018805001"/>
<evidence type="ECO:0000259" key="3">
    <source>
        <dbReference type="SMART" id="SM00181"/>
    </source>
</evidence>
<sequence length="3634" mass="414270">MNYILIFLLIGFASCQCQVGYVWTNTGCKCNLVFLFQVCQSFCSSCTNGECDQCPPSYYGDSTHCYSNHLNKLDCYVGCTSCTDYQVCTSCQSPQYFLVQTTCQQCSFPCVKCDTQGACLSCVPGYMVVGNNCLQCQSPCSQCSGELYKCTSCKQSSPQYYYLSAQSCLLCEFPCVSCISKNKCTSCNQGYYLNYDQYCTKCIEPCLECSSQARCSSCISDEYYLTPGDNQCQTCRNFDSKCLTCKAEHQCTSCETGYIVQDDYKGSQLISTCEKCSSQCLTCSNDSNECLTCNNAFQPPTCKQTCSTSQFQVGLLCYSCASQCGTCELKSIQCLSCSLNRMSPPLCPCKETYFDFNGVCSPCISNCKFCYDSVSCSKCSDGYYLQSNVCVQQCDPLHYIRRDFSCIYCNIDNCIECNINGICDQCKPSYLLYNNQCYFQQCNQGQYTIDNENCLNCHYNCYNCLNQADNCVECHNGYYILEVNQINNCVVECPLSYYVQNKQCLKCNSNCQQCSQENVCTSCVVGKFLLNNSCQPNCPISYYEIDQQCLKCPNYCEVCYDQYCQKCQVGYLFLQNSCLEYCPDGYFGDTNSECKPCQKICKTCANDHECISCAAPLFYENQTCIGKCPITYYRDLVDNLCKQCIDGCEICENETFCHKCLPKYATFKKQCVIECDIGYYIEDQYCRECDFSCYTCHGPTKFDCIICKYELKVYKSMCIEECPKNTVLIDGQCKECHETCDTCYDSGILNCLTCKSEYILFNSGCYAYCPTQYYKSKGQCLKCQDHCDICINNLSCLRCENTFYYNSGNCLSVCPNGYYGYDGICEKCHFSCATCNGALQTNCVTCTQSLIYYNNECLSGCLSRQYKDASNNCQPCKETCATCTNSNNCSQCIYHYYLDPLTNNCVLQCDTGYMHNYKLRACQACAPGCQTCFGQSNNQCLSCFPNYLFYKNECWQTQCPQSTYEEQGICLECDKDCMTCDAQQPCISCLPGYYYFNQKCYQTCPDGYFGDQNTNQCSQCKQNCRVCWDASGCGYCYNHYTNNGQLDYFLFNNDCVTTCPINYNYFLFECTSDITPIQLISNVAEYCRDDSKTFLDITQNKCVACEQSCQTCFGPWWSQCLSCTNLIRFHFCADQCGIQEYQSGNQCLPCHSSCHYCESNNRIDNCTSCDLGSYLQLVENQSYGKCVNICDVGYYPDGNNKVNGQTICKLCQPTCLTCLFQSSCTSCAYPKVLRNNKCVDHCNSDEFLSKIDNKCYKCKGGCSTCTDALSCTYPLIGSSQTLYLQNNQVYASCGEGYYAQSYICEDCPTGCSICSDSNTCTKCSSSYILFNSYCVVECTGKSYFNNGQCSLCHNNCSLCYGGDENSCISCDNGLKYILIYDSISSTYITYCKDSCLANYTYDIQSRICLYNTCHNSCLTCAGDQQNHCITCPQGKVLNLINYKYGTCDGSCSVGMYNGNGICQKCNDFCQECTSYTSCTVCKPNLYHLNKQLCLIQCPLGYYQNIDTFTCDQCDSDCQECIYPNVCTNSLQSCTSDQFLYQNTCMDCHWTCLTCDGPTQFDCTSCGYLQSSSEHRYKYYTQCVLLCPKGYDGYKCFQCPENCEICSSNQDCVSCYIGQYLQNGDCVNTCNQGYYADQDIKICRECYTGCLECVGPRYSDCVLCQPNYLLSDNRCLPYCPYQHFYNFFSTKCEYCDSFIYGNSCVTECPLQYYPFNNVCQLCNNNCTNCQSGLYLYQKSCLQNCIAGTFNVNGVCQPCDVQCYECESQLDHCKSCSSVTRYNAPFCECQIGYQQDSPNKDCIKCANQCHSCVQTFNNCIKCKPDRVPNPPACTCPYGKYDNGVSCVPCKHECDDCLTNALCLYCKGDRVGTNCLCRLGYYDDNSSLYCKKCDHSCTTCTKTGCLGCLGNRILNNNKQCLCQQGFYEDGESINCLKCHFKCLTCEVNQYNCLTCKGDRQQIPYCKCKDGYYDDEVNAECQACPIECSTCNKASCLNCKANRFGSICDCPPGGIDRQDVGYIHCETCELGLPIIQMQPDLTTLIVKFGKQVTFDVDLGCSEIIDTSILGVNPKCSINGLSQIVIELGINNSIEIGNLVQLFTKITGLDCDLPYTTIFPTNILPPYIISDSDVMIFGPSQVSTCEITEFKVSQYFFDGQNGFKMVSWTLDSISPYNQITEQQIFGILYEVNLYKSTVVTIPPNILQENTLYKFKYQFMNYLGQHQTKYYQVQGVSPNLPVISIQFEDQQPQVYYINNRISIKATIQQQSDCDSLSLIDVNAFYKIQAYYKNSLIVLDKQFHFKHASEKYVDIVIEPYTFTQSGYYQVFLMATIDQQNIKSKPMTFKMLLPGISAKIYGGNQIHNFGQSFNITAVVKDLNVKEQQTKDIEYFWTCTNVVLQKPCETVDQQLLIMKNQQIIKIISRTMAPFNSYQFVLKAQKGNIIETTSSIMTIVDVEISTFSLDTPSIALNTPILFNQELLFEVSPLQLTNLHGCIIYDFQKLSTFAIPYNTFAIFLSNLMQIRQDQIRLQIFSTDSISLTPLLTSVDITTIQPPLNCKFNVSPLNGLSFQTTFKLQISSCVDQNNPIYYKFILYYNSTQYMQDILMNSQMNADLIIDYQTINTYSTILPKSTNSHSIIIAIIKNQLGAQTNLTCSVIIGEDSNEISEKLLQFESETSTNQPKSLQLNRRFLYDDFESNLTDLYYQSKDLNINQRLSLLNILTIGIEQYATPSYPMDSMRSILYFDTQAKLDLPLITEATKMQIKKANKRIIINNTNYLQDFNQIQVYLTNLNSSLSRSIDNVLFIINSISQNQAGYRDYQQKEIEKSNMIYQLSALDYLLKSQSNFYYDYFNGNISLLNETMYKSISSNFESILSLLQKLKYGLLLAQQVNDVPIKFSGSSFTLIFNRLTTEKMNEYLSEIEFVKIVDKPIDNSTQISQSLLLNFSYCHYLENPFLLNPSFPNNTHFTTIQSIEPTLQNGSLLTPTQPITTKYNVTLLRPKRLLQQYQDLYLMDEQPNYVDFVCTNKYFAQWESNVCKTSIEIDVYSSLLIACDCQQFGPTTISSVLADILEIDKFSKSFSLEAIDALNQFPFHRSVIFYCLVICTIILIVLLPYGIKKDQIDKERAMPQHMIESEYIRKMFEDRQKELQKEMEKIKEERHKEWKEFHEKQNLIQIVIDEKEQKQLSLDKDEQIQEVIISPDVDPDEMIDQQQLEQSDNSNNINLDISHDSDEDFQLEEYPPINISKKKNKMPAPSPYAKFFQLKNAFSLNNTIVNRLYLHSSLYEESLQNQQNQNQKNLIHERHSSRIQSDQFSVRNSENTQQIILKKSSTNQSKYYNNSVNSQAKINDYPPLSPNSVSPIVGLYDSNQILQPNQLGQSGSQLESHNHSTKTAKYQIPYRKSQEHILFLDHEFYEEDNLSIEEKEKVIQIWYLEKKRNKLLEEGFKLRFTLKNLFLFLSLFQSLLSIIAIFDKKLPRPIRFCLIYMTILTTCYINIFFEVELNPATTIAYSILSSILSMLELIILTILMPHQYIIFRIIGWLGFLALTGLFSFLIIVSMAFEAQDSGGDVTRSNQWGINFIISFITMNFITDPVQLIFCFKIIQLSFNHASPQLQQLFIMLCMSKHFNIYFDFIDY</sequence>
<feature type="domain" description="EGF-like" evidence="3">
    <location>
        <begin position="201"/>
        <end position="233"/>
    </location>
</feature>
<feature type="domain" description="EGF-like" evidence="3">
    <location>
        <begin position="170"/>
        <end position="200"/>
    </location>
</feature>
<dbReference type="PANTHER" id="PTHR15332:SF175">
    <property type="entry name" value="PROPROTEIN CONVERTASE SUBTILISIN_KEXIN TYPE 5-LIKE"/>
    <property type="match status" value="1"/>
</dbReference>
<feature type="chain" id="PRO_5002624340" description="EGF-like domain-containing protein" evidence="2">
    <location>
        <begin position="18"/>
        <end position="3634"/>
    </location>
</feature>
<feature type="domain" description="EGF-like" evidence="3">
    <location>
        <begin position="1802"/>
        <end position="1845"/>
    </location>
</feature>
<feature type="domain" description="EGF-like" evidence="3">
    <location>
        <begin position="875"/>
        <end position="906"/>
    </location>
</feature>
<feature type="transmembrane region" description="Helical" evidence="1">
    <location>
        <begin position="3532"/>
        <end position="3555"/>
    </location>
</feature>
<feature type="domain" description="EGF-like" evidence="3">
    <location>
        <begin position="1210"/>
        <end position="1239"/>
    </location>
</feature>
<dbReference type="CDD" id="cd00064">
    <property type="entry name" value="FU"/>
    <property type="match status" value="7"/>
</dbReference>
<accession>A0DNJ2</accession>
<dbReference type="InParanoid" id="A0DNJ2"/>
<dbReference type="SUPFAM" id="SSF57184">
    <property type="entry name" value="Growth factor receptor domain"/>
    <property type="match status" value="14"/>
</dbReference>
<feature type="domain" description="EGF-like" evidence="3">
    <location>
        <begin position="38"/>
        <end position="66"/>
    </location>
</feature>
<dbReference type="EMBL" id="CT868518">
    <property type="protein sequence ID" value="CAK84609.1"/>
    <property type="molecule type" value="Genomic_DNA"/>
</dbReference>
<feature type="domain" description="EGF-like" evidence="3">
    <location>
        <begin position="1644"/>
        <end position="1675"/>
    </location>
</feature>
<feature type="domain" description="EGF-like" evidence="3">
    <location>
        <begin position="1306"/>
        <end position="1335"/>
    </location>
</feature>
<evidence type="ECO:0000256" key="1">
    <source>
        <dbReference type="SAM" id="Phobius"/>
    </source>
</evidence>
<dbReference type="InterPro" id="IPR006212">
    <property type="entry name" value="Furin_repeat"/>
</dbReference>
<name>A0DNJ2_PARTE</name>
<feature type="domain" description="EGF-like" evidence="3">
    <location>
        <begin position="1941"/>
        <end position="1978"/>
    </location>
</feature>
<protein>
    <recommendedName>
        <fullName evidence="3">EGF-like domain-containing protein</fullName>
    </recommendedName>
</protein>
<feature type="transmembrane region" description="Helical" evidence="1">
    <location>
        <begin position="3475"/>
        <end position="3494"/>
    </location>
</feature>
<dbReference type="PANTHER" id="PTHR15332">
    <property type="entry name" value="PROPROTEIN CONVERTASE SUBTILISIN_KEXIN TYPE 5-LIKE"/>
    <property type="match status" value="1"/>
</dbReference>
<keyword evidence="5" id="KW-1185">Reference proteome</keyword>
<feature type="transmembrane region" description="Helical" evidence="1">
    <location>
        <begin position="3506"/>
        <end position="3526"/>
    </location>
</feature>
<feature type="domain" description="EGF-like" evidence="3">
    <location>
        <begin position="275"/>
        <end position="303"/>
    </location>
</feature>
<feature type="domain" description="EGF-like" evidence="3">
    <location>
        <begin position="362"/>
        <end position="391"/>
    </location>
</feature>
<feature type="signal peptide" evidence="2">
    <location>
        <begin position="1"/>
        <end position="17"/>
    </location>
</feature>